<proteinExistence type="predicted"/>
<reference evidence="1" key="1">
    <citation type="journal article" date="2020" name="Nature">
        <title>Giant virus diversity and host interactions through global metagenomics.</title>
        <authorList>
            <person name="Schulz F."/>
            <person name="Roux S."/>
            <person name="Paez-Espino D."/>
            <person name="Jungbluth S."/>
            <person name="Walsh D.A."/>
            <person name="Denef V.J."/>
            <person name="McMahon K.D."/>
            <person name="Konstantinidis K.T."/>
            <person name="Eloe-Fadrosh E.A."/>
            <person name="Kyrpides N.C."/>
            <person name="Woyke T."/>
        </authorList>
    </citation>
    <scope>NUCLEOTIDE SEQUENCE</scope>
    <source>
        <strain evidence="1">GVMAG-S-1101165-84</strain>
    </source>
</reference>
<organism evidence="1">
    <name type="scientific">viral metagenome</name>
    <dbReference type="NCBI Taxonomy" id="1070528"/>
    <lineage>
        <taxon>unclassified sequences</taxon>
        <taxon>metagenomes</taxon>
        <taxon>organismal metagenomes</taxon>
    </lineage>
</organism>
<protein>
    <recommendedName>
        <fullName evidence="2">DNA-directed RNA polymerase M/15kDa subunit domain-containing protein</fullName>
    </recommendedName>
</protein>
<accession>A0A6C0K327</accession>
<name>A0A6C0K327_9ZZZZ</name>
<evidence type="ECO:0000313" key="1">
    <source>
        <dbReference type="EMBL" id="QHU11200.1"/>
    </source>
</evidence>
<sequence length="128" mass="14520">MKFCPTCRYYLYLKVVGDSASEEQTQSILRICHNCGYTEEDTGGGLIMETDLQEKTSEGYKVLMNEFTKLDPTLPHLHTIKCPNEACLSNTAAKEPDVIYMKYDAQNLKYIYLCNIEGCGARWRSKGA</sequence>
<evidence type="ECO:0008006" key="2">
    <source>
        <dbReference type="Google" id="ProtNLM"/>
    </source>
</evidence>
<dbReference type="EMBL" id="MN740780">
    <property type="protein sequence ID" value="QHU11200.1"/>
    <property type="molecule type" value="Genomic_DNA"/>
</dbReference>
<dbReference type="AlphaFoldDB" id="A0A6C0K327"/>